<evidence type="ECO:0000256" key="2">
    <source>
        <dbReference type="ARBA" id="ARBA00022679"/>
    </source>
</evidence>
<feature type="domain" description="Chalcone/stilbene synthase C-terminal" evidence="10">
    <location>
        <begin position="241"/>
        <end position="390"/>
    </location>
</feature>
<evidence type="ECO:0000256" key="3">
    <source>
        <dbReference type="ARBA" id="ARBA00023315"/>
    </source>
</evidence>
<protein>
    <recommendedName>
        <fullName evidence="6">phloroisovalerophenone synthase</fullName>
        <ecNumber evidence="6">2.3.1.156</ecNumber>
    </recommendedName>
</protein>
<dbReference type="Gene3D" id="3.40.47.10">
    <property type="match status" value="2"/>
</dbReference>
<dbReference type="InterPro" id="IPR001099">
    <property type="entry name" value="Chalcone/stilbene_synt_N"/>
</dbReference>
<evidence type="ECO:0000256" key="8">
    <source>
        <dbReference type="RuleBase" id="RU003633"/>
    </source>
</evidence>
<proteinExistence type="evidence at transcript level"/>
<dbReference type="SUPFAM" id="SSF53901">
    <property type="entry name" value="Thiolase-like"/>
    <property type="match status" value="2"/>
</dbReference>
<name>Q93V86_HUMLU</name>
<feature type="domain" description="Chalcone/stilbene synthase N-terminal" evidence="9">
    <location>
        <begin position="8"/>
        <end position="230"/>
    </location>
</feature>
<comment type="similarity">
    <text evidence="1 8">Belongs to the thiolase-like superfamily. Chalcone/stilbene synthases family.</text>
</comment>
<dbReference type="GO" id="GO:0016210">
    <property type="term" value="F:naringenin-chalcone synthase activity"/>
    <property type="evidence" value="ECO:0007669"/>
    <property type="project" value="UniProtKB-EC"/>
</dbReference>
<evidence type="ECO:0000256" key="6">
    <source>
        <dbReference type="ARBA" id="ARBA00066402"/>
    </source>
</evidence>
<evidence type="ECO:0000256" key="1">
    <source>
        <dbReference type="ARBA" id="ARBA00005531"/>
    </source>
</evidence>
<dbReference type="InterPro" id="IPR012328">
    <property type="entry name" value="Chalcone/stilbene_synt_C"/>
</dbReference>
<accession>Q93V86</accession>
<dbReference type="InterPro" id="IPR016039">
    <property type="entry name" value="Thiolase-like"/>
</dbReference>
<dbReference type="AlphaFoldDB" id="Q93V86"/>
<sequence>MTSMTVDQIRRPLRAEGLATILAIGTANPANYITQADYPDYYFRVTKSEHMTDLKNKFQRMCDRSMIKKRHMYFTEEHLKQNPNMCDYTAPSLDARQSILVVEVPKLGKEACIKAIKEWNQPKSKITHFIFTTISGIDMPGADYQCSKLLGLNPSVKRVMLYNLGCHASGTILRMAKDIAENNKGARVLAVCSDIMTGHFRGPAESHLDSMIGQALFGDGASAIIVGAEPDESAGEQPIFELVSTAQTTLPDSDGVARGHLKEAGVVIHLHQSLPGLISTNIEKSLTEAFAPIGISDWNSIFWITHPAGRAVLEEIEAKLQLKNEKLADSRHVLSEYGNMSSACVFFIMDKLRKRSLEQRKSTTGDGLEWGVLFGFGPGLTVETVVLHSVANKF</sequence>
<dbReference type="BioCyc" id="MetaCyc:MONOMER-12010"/>
<evidence type="ECO:0000313" key="11">
    <source>
        <dbReference type="EMBL" id="BAB47195.1"/>
    </source>
</evidence>
<comment type="catalytic activity">
    <reaction evidence="4">
        <text>(E)-4-coumaroyl-CoA + 3 malonyl-CoA + 3 H(+) = 2',4,4',6'-tetrahydroxychalcone + 3 CO2 + 4 CoA</text>
        <dbReference type="Rhea" id="RHEA:11128"/>
        <dbReference type="ChEBI" id="CHEBI:15378"/>
        <dbReference type="ChEBI" id="CHEBI:15413"/>
        <dbReference type="ChEBI" id="CHEBI:16526"/>
        <dbReference type="ChEBI" id="CHEBI:57287"/>
        <dbReference type="ChEBI" id="CHEBI:57384"/>
        <dbReference type="ChEBI" id="CHEBI:85008"/>
        <dbReference type="EC" id="2.3.1.74"/>
    </reaction>
    <physiologicalReaction direction="left-to-right" evidence="4">
        <dbReference type="Rhea" id="RHEA:11129"/>
    </physiologicalReaction>
</comment>
<keyword evidence="3 8" id="KW-0012">Acyltransferase</keyword>
<dbReference type="Pfam" id="PF02797">
    <property type="entry name" value="Chal_sti_synt_C"/>
    <property type="match status" value="1"/>
</dbReference>
<dbReference type="Pfam" id="PF00195">
    <property type="entry name" value="Chal_sti_synt_N"/>
    <property type="match status" value="1"/>
</dbReference>
<evidence type="ECO:0000259" key="10">
    <source>
        <dbReference type="Pfam" id="PF02797"/>
    </source>
</evidence>
<feature type="active site" description="Acyl-thioester intermediate" evidence="7">
    <location>
        <position position="166"/>
    </location>
</feature>
<evidence type="ECO:0000256" key="5">
    <source>
        <dbReference type="ARBA" id="ARBA00051895"/>
    </source>
</evidence>
<dbReference type="PANTHER" id="PTHR11877">
    <property type="entry name" value="HYDROXYMETHYLGLUTARYL-COA SYNTHASE"/>
    <property type="match status" value="1"/>
</dbReference>
<dbReference type="PIRSF" id="PIRSF000451">
    <property type="entry name" value="PKS_III"/>
    <property type="match status" value="1"/>
</dbReference>
<dbReference type="CDD" id="cd00831">
    <property type="entry name" value="CHS_like"/>
    <property type="match status" value="1"/>
</dbReference>
<dbReference type="FunFam" id="3.40.47.10:FF:000014">
    <property type="entry name" value="Chalcone synthase 1"/>
    <property type="match status" value="1"/>
</dbReference>
<evidence type="ECO:0000259" key="9">
    <source>
        <dbReference type="Pfam" id="PF00195"/>
    </source>
</evidence>
<dbReference type="GO" id="GO:0050634">
    <property type="term" value="F:phloroisovalerophenone synthase activity"/>
    <property type="evidence" value="ECO:0007669"/>
    <property type="project" value="UniProtKB-EC"/>
</dbReference>
<dbReference type="GO" id="GO:0030639">
    <property type="term" value="P:polyketide biosynthetic process"/>
    <property type="evidence" value="ECO:0007669"/>
    <property type="project" value="TreeGrafter"/>
</dbReference>
<evidence type="ECO:0000256" key="4">
    <source>
        <dbReference type="ARBA" id="ARBA00050791"/>
    </source>
</evidence>
<dbReference type="PANTHER" id="PTHR11877:SF14">
    <property type="entry name" value="CHALCONE SYNTHASE"/>
    <property type="match status" value="1"/>
</dbReference>
<dbReference type="EC" id="2.3.1.156" evidence="6"/>
<dbReference type="InterPro" id="IPR011141">
    <property type="entry name" value="Polyketide_synthase_type-III"/>
</dbReference>
<dbReference type="EMBL" id="AB061020">
    <property type="protein sequence ID" value="BAB47194.1"/>
    <property type="molecule type" value="Genomic_DNA"/>
</dbReference>
<dbReference type="FunFam" id="3.40.47.10:FF:000025">
    <property type="entry name" value="Chalcone synthase 2"/>
    <property type="match status" value="1"/>
</dbReference>
<comment type="catalytic activity">
    <reaction evidence="5">
        <text>3-methylbutanoyl-CoA + 3 malonyl-CoA + 3 H(+) = phlorisovalerophenone + 3 CO2 + 4 CoA</text>
        <dbReference type="Rhea" id="RHEA:23572"/>
        <dbReference type="ChEBI" id="CHEBI:15378"/>
        <dbReference type="ChEBI" id="CHEBI:15951"/>
        <dbReference type="ChEBI" id="CHEBI:16526"/>
        <dbReference type="ChEBI" id="CHEBI:57287"/>
        <dbReference type="ChEBI" id="CHEBI:57345"/>
        <dbReference type="ChEBI" id="CHEBI:57384"/>
        <dbReference type="EC" id="2.3.1.156"/>
    </reaction>
    <physiologicalReaction direction="left-to-right" evidence="5">
        <dbReference type="Rhea" id="RHEA:23573"/>
    </physiologicalReaction>
</comment>
<keyword evidence="2 8" id="KW-0808">Transferase</keyword>
<gene>
    <name evidence="11" type="primary">chs2</name>
</gene>
<dbReference type="EMBL" id="AB061021">
    <property type="protein sequence ID" value="BAB47195.1"/>
    <property type="molecule type" value="mRNA"/>
</dbReference>
<reference evidence="11" key="1">
    <citation type="submission" date="2001-05" db="EMBL/GenBank/DDBJ databases">
        <title>Chalcone synthase genes in hop.</title>
        <authorList>
            <person name="Okada Y."/>
            <person name="Kaneko T."/>
            <person name="Ito K."/>
        </authorList>
    </citation>
    <scope>NUCLEOTIDE SEQUENCE</scope>
</reference>
<evidence type="ECO:0000256" key="7">
    <source>
        <dbReference type="PIRSR" id="PIRSR000451-1"/>
    </source>
</evidence>
<organism evidence="11">
    <name type="scientific">Humulus lupulus</name>
    <name type="common">European hop</name>
    <dbReference type="NCBI Taxonomy" id="3486"/>
    <lineage>
        <taxon>Eukaryota</taxon>
        <taxon>Viridiplantae</taxon>
        <taxon>Streptophyta</taxon>
        <taxon>Embryophyta</taxon>
        <taxon>Tracheophyta</taxon>
        <taxon>Spermatophyta</taxon>
        <taxon>Magnoliopsida</taxon>
        <taxon>eudicotyledons</taxon>
        <taxon>Gunneridae</taxon>
        <taxon>Pentapetalae</taxon>
        <taxon>rosids</taxon>
        <taxon>fabids</taxon>
        <taxon>Rosales</taxon>
        <taxon>Cannabaceae</taxon>
        <taxon>Humulus</taxon>
    </lineage>
</organism>